<dbReference type="GeneID" id="73351397"/>
<accession>A0A9Q8W9U2</accession>
<dbReference type="Proteomes" id="UP000830671">
    <property type="component" value="Chromosome 10"/>
</dbReference>
<sequence>MFPMPGVPGDGCLPLPPAGIRNALASWQALLRRRAYGIRQREERKRKQFGPEELRRGDDVSRLLMRCRHLWQVCQVRGRGDQESFLLGQKRNFVGTFVRLTSLQRDGAAQV</sequence>
<gene>
    <name evidence="1" type="ORF">CLUP02_17478</name>
</gene>
<dbReference type="EMBL" id="CP019472">
    <property type="protein sequence ID" value="UQC75968.1"/>
    <property type="molecule type" value="Genomic_DNA"/>
</dbReference>
<protein>
    <submittedName>
        <fullName evidence="1">Uncharacterized protein</fullName>
    </submittedName>
</protein>
<keyword evidence="2" id="KW-1185">Reference proteome</keyword>
<evidence type="ECO:0000313" key="2">
    <source>
        <dbReference type="Proteomes" id="UP000830671"/>
    </source>
</evidence>
<dbReference type="KEGG" id="clup:CLUP02_17478"/>
<reference evidence="1" key="1">
    <citation type="journal article" date="2021" name="Mol. Plant Microbe Interact.">
        <title>Complete Genome Sequence of the Plant-Pathogenic Fungus Colletotrichum lupini.</title>
        <authorList>
            <person name="Baroncelli R."/>
            <person name="Pensec F."/>
            <person name="Da Lio D."/>
            <person name="Boufleur T."/>
            <person name="Vicente I."/>
            <person name="Sarrocco S."/>
            <person name="Picot A."/>
            <person name="Baraldi E."/>
            <person name="Sukno S."/>
            <person name="Thon M."/>
            <person name="Le Floch G."/>
        </authorList>
    </citation>
    <scope>NUCLEOTIDE SEQUENCE</scope>
    <source>
        <strain evidence="1">IMI 504893</strain>
    </source>
</reference>
<dbReference type="RefSeq" id="XP_049137611.1">
    <property type="nucleotide sequence ID" value="XM_049296387.1"/>
</dbReference>
<evidence type="ECO:0000313" key="1">
    <source>
        <dbReference type="EMBL" id="UQC75968.1"/>
    </source>
</evidence>
<organism evidence="1 2">
    <name type="scientific">Colletotrichum lupini</name>
    <dbReference type="NCBI Taxonomy" id="145971"/>
    <lineage>
        <taxon>Eukaryota</taxon>
        <taxon>Fungi</taxon>
        <taxon>Dikarya</taxon>
        <taxon>Ascomycota</taxon>
        <taxon>Pezizomycotina</taxon>
        <taxon>Sordariomycetes</taxon>
        <taxon>Hypocreomycetidae</taxon>
        <taxon>Glomerellales</taxon>
        <taxon>Glomerellaceae</taxon>
        <taxon>Colletotrichum</taxon>
        <taxon>Colletotrichum acutatum species complex</taxon>
    </lineage>
</organism>
<dbReference type="AlphaFoldDB" id="A0A9Q8W9U2"/>
<name>A0A9Q8W9U2_9PEZI</name>
<proteinExistence type="predicted"/>